<proteinExistence type="inferred from homology"/>
<feature type="domain" description="GHMP kinase C-terminal" evidence="12">
    <location>
        <begin position="198"/>
        <end position="248"/>
    </location>
</feature>
<evidence type="ECO:0000256" key="2">
    <source>
        <dbReference type="ARBA" id="ARBA00012052"/>
    </source>
</evidence>
<evidence type="ECO:0000256" key="1">
    <source>
        <dbReference type="ARBA" id="ARBA00009684"/>
    </source>
</evidence>
<organism evidence="13 14">
    <name type="scientific">Blochmanniella vafra (strain BVAF)</name>
    <dbReference type="NCBI Taxonomy" id="859654"/>
    <lineage>
        <taxon>Bacteria</taxon>
        <taxon>Pseudomonadati</taxon>
        <taxon>Pseudomonadota</taxon>
        <taxon>Gammaproteobacteria</taxon>
        <taxon>Enterobacterales</taxon>
        <taxon>Enterobacteriaceae</taxon>
        <taxon>ant endosymbionts</taxon>
        <taxon>Candidatus Blochmanniella</taxon>
    </lineage>
</organism>
<evidence type="ECO:0000256" key="8">
    <source>
        <dbReference type="ARBA" id="ARBA00023229"/>
    </source>
</evidence>
<reference evidence="13 14" key="1">
    <citation type="journal article" date="2010" name="BMC Genomics">
        <title>Unprecedented loss of ammonia assimilation capability in a urease-encoding bacterial mutualist.</title>
        <authorList>
            <person name="Williams L.E."/>
            <person name="Wernegreen J.J."/>
        </authorList>
    </citation>
    <scope>NUCLEOTIDE SEQUENCE [LARGE SCALE GENOMIC DNA]</scope>
    <source>
        <strain evidence="13 14">BVAF</strain>
    </source>
</reference>
<dbReference type="STRING" id="859654.BVAF_349"/>
<keyword evidence="7 10" id="KW-0067">ATP-binding</keyword>
<accession>E8Q6Z6</accession>
<dbReference type="Pfam" id="PF00288">
    <property type="entry name" value="GHMP_kinases_N"/>
    <property type="match status" value="1"/>
</dbReference>
<evidence type="ECO:0000256" key="6">
    <source>
        <dbReference type="ARBA" id="ARBA00022777"/>
    </source>
</evidence>
<feature type="active site" evidence="10">
    <location>
        <position position="139"/>
    </location>
</feature>
<dbReference type="PIRSF" id="PIRSF010376">
    <property type="entry name" value="IspE"/>
    <property type="match status" value="1"/>
</dbReference>
<dbReference type="EC" id="2.7.1.148" evidence="2 10"/>
<evidence type="ECO:0000259" key="12">
    <source>
        <dbReference type="Pfam" id="PF08544"/>
    </source>
</evidence>
<keyword evidence="5 10" id="KW-0547">Nucleotide-binding</keyword>
<feature type="active site" evidence="10">
    <location>
        <position position="10"/>
    </location>
</feature>
<comment type="catalytic activity">
    <reaction evidence="10">
        <text>4-CDP-2-C-methyl-D-erythritol + ATP = 4-CDP-2-C-methyl-D-erythritol 2-phosphate + ADP + H(+)</text>
        <dbReference type="Rhea" id="RHEA:18437"/>
        <dbReference type="ChEBI" id="CHEBI:15378"/>
        <dbReference type="ChEBI" id="CHEBI:30616"/>
        <dbReference type="ChEBI" id="CHEBI:57823"/>
        <dbReference type="ChEBI" id="CHEBI:57919"/>
        <dbReference type="ChEBI" id="CHEBI:456216"/>
        <dbReference type="EC" id="2.7.1.148"/>
    </reaction>
</comment>
<dbReference type="InterPro" id="IPR013750">
    <property type="entry name" value="GHMP_kinase_C_dom"/>
</dbReference>
<dbReference type="HOGENOM" id="CLU_053057_3_0_6"/>
<keyword evidence="8 10" id="KW-0414">Isoprene biosynthesis</keyword>
<evidence type="ECO:0000313" key="13">
    <source>
        <dbReference type="EMBL" id="ADV33743.1"/>
    </source>
</evidence>
<dbReference type="Proteomes" id="UP000007464">
    <property type="component" value="Chromosome"/>
</dbReference>
<evidence type="ECO:0000256" key="7">
    <source>
        <dbReference type="ARBA" id="ARBA00022840"/>
    </source>
</evidence>
<dbReference type="GO" id="GO:0016114">
    <property type="term" value="P:terpenoid biosynthetic process"/>
    <property type="evidence" value="ECO:0007669"/>
    <property type="project" value="UniProtKB-UniRule"/>
</dbReference>
<dbReference type="Gene3D" id="3.30.230.10">
    <property type="match status" value="1"/>
</dbReference>
<dbReference type="SUPFAM" id="SSF54211">
    <property type="entry name" value="Ribosomal protein S5 domain 2-like"/>
    <property type="match status" value="1"/>
</dbReference>
<dbReference type="InterPro" id="IPR014721">
    <property type="entry name" value="Ribsml_uS5_D2-typ_fold_subgr"/>
</dbReference>
<dbReference type="PANTHER" id="PTHR43527">
    <property type="entry name" value="4-DIPHOSPHOCYTIDYL-2-C-METHYL-D-ERYTHRITOL KINASE, CHLOROPLASTIC"/>
    <property type="match status" value="1"/>
</dbReference>
<dbReference type="GO" id="GO:0019288">
    <property type="term" value="P:isopentenyl diphosphate biosynthetic process, methylerythritol 4-phosphate pathway"/>
    <property type="evidence" value="ECO:0007669"/>
    <property type="project" value="UniProtKB-UniRule"/>
</dbReference>
<evidence type="ECO:0000256" key="3">
    <source>
        <dbReference type="ARBA" id="ARBA00017473"/>
    </source>
</evidence>
<dbReference type="NCBIfam" id="TIGR00154">
    <property type="entry name" value="ispE"/>
    <property type="match status" value="1"/>
</dbReference>
<dbReference type="GO" id="GO:0050515">
    <property type="term" value="F:4-(cytidine 5'-diphospho)-2-C-methyl-D-erythritol kinase activity"/>
    <property type="evidence" value="ECO:0007669"/>
    <property type="project" value="UniProtKB-UniRule"/>
</dbReference>
<comment type="pathway">
    <text evidence="10">Isoprenoid biosynthesis; isopentenyl diphosphate biosynthesis via DXP pathway; isopentenyl diphosphate from 1-deoxy-D-xylulose 5-phosphate: step 3/6.</text>
</comment>
<feature type="domain" description="GHMP kinase N-terminal" evidence="11">
    <location>
        <begin position="65"/>
        <end position="146"/>
    </location>
</feature>
<evidence type="ECO:0000256" key="4">
    <source>
        <dbReference type="ARBA" id="ARBA00022679"/>
    </source>
</evidence>
<keyword evidence="14" id="KW-1185">Reference proteome</keyword>
<gene>
    <name evidence="10 13" type="primary">ispE</name>
    <name evidence="13" type="synonym">ipk</name>
    <name evidence="13" type="ordered locus">BVAF_349</name>
</gene>
<comment type="similarity">
    <text evidence="1 10">Belongs to the GHMP kinase family. IspE subfamily.</text>
</comment>
<evidence type="ECO:0000256" key="5">
    <source>
        <dbReference type="ARBA" id="ARBA00022741"/>
    </source>
</evidence>
<feature type="binding site" evidence="10">
    <location>
        <begin position="97"/>
        <end position="107"/>
    </location>
    <ligand>
        <name>ATP</name>
        <dbReference type="ChEBI" id="CHEBI:30616"/>
    </ligand>
</feature>
<evidence type="ECO:0000256" key="10">
    <source>
        <dbReference type="HAMAP-Rule" id="MF_00061"/>
    </source>
</evidence>
<comment type="subunit">
    <text evidence="10">Homodimer.</text>
</comment>
<dbReference type="EMBL" id="CP002189">
    <property type="protein sequence ID" value="ADV33743.1"/>
    <property type="molecule type" value="Genomic_DNA"/>
</dbReference>
<keyword evidence="6 10" id="KW-0418">Kinase</keyword>
<evidence type="ECO:0000313" key="14">
    <source>
        <dbReference type="Proteomes" id="UP000007464"/>
    </source>
</evidence>
<dbReference type="GO" id="GO:0005524">
    <property type="term" value="F:ATP binding"/>
    <property type="evidence" value="ECO:0007669"/>
    <property type="project" value="UniProtKB-UniRule"/>
</dbReference>
<dbReference type="InterPro" id="IPR036554">
    <property type="entry name" value="GHMP_kinase_C_sf"/>
</dbReference>
<comment type="function">
    <text evidence="10">Catalyzes the phosphorylation of the position 2 hydroxy group of 4-diphosphocytidyl-2C-methyl-D-erythritol.</text>
</comment>
<evidence type="ECO:0000256" key="9">
    <source>
        <dbReference type="ARBA" id="ARBA00032554"/>
    </source>
</evidence>
<dbReference type="SUPFAM" id="SSF55060">
    <property type="entry name" value="GHMP Kinase, C-terminal domain"/>
    <property type="match status" value="1"/>
</dbReference>
<dbReference type="InterPro" id="IPR006204">
    <property type="entry name" value="GHMP_kinase_N_dom"/>
</dbReference>
<keyword evidence="4 10" id="KW-0808">Transferase</keyword>
<dbReference type="AlphaFoldDB" id="E8Q6Z6"/>
<sequence length="287" mass="33168">MHQWVVSPGKLNLFLYVTGRRSDGYHYLQTLFRLLDYGDNMKFFVTKNGCIRLFNTNNNIISNNNLVIQAAKLLRKFCFRSCQKKPGVDIILHKKLPIGSGLGGGSSNAATTLMILNQEWRCFLEKKVLMRLGLMLGADIPVFINGYSAFSEGIGEKLVSIFLPERWYLIIIPPIYINTTWVFDVYRSAFNYYSPYRSVEKLLNTPFSNDLEPIVKNMFPEIKKYFFYLSNYASARLTGTGACIFFEFYNRYLACQSQKYLPNWIKSIVVRGIYISPVHQILSKIKI</sequence>
<protein>
    <recommendedName>
        <fullName evidence="3 10">4-diphosphocytidyl-2-C-methyl-D-erythritol kinase</fullName>
        <shortName evidence="10">CMK</shortName>
        <ecNumber evidence="2 10">2.7.1.148</ecNumber>
    </recommendedName>
    <alternativeName>
        <fullName evidence="9 10">4-(cytidine-5'-diphospho)-2-C-methyl-D-erythritol kinase</fullName>
    </alternativeName>
</protein>
<dbReference type="Gene3D" id="3.30.70.890">
    <property type="entry name" value="GHMP kinase, C-terminal domain"/>
    <property type="match status" value="1"/>
</dbReference>
<evidence type="ECO:0000259" key="11">
    <source>
        <dbReference type="Pfam" id="PF00288"/>
    </source>
</evidence>
<dbReference type="HAMAP" id="MF_00061">
    <property type="entry name" value="IspE"/>
    <property type="match status" value="1"/>
</dbReference>
<dbReference type="Pfam" id="PF08544">
    <property type="entry name" value="GHMP_kinases_C"/>
    <property type="match status" value="1"/>
</dbReference>
<dbReference type="KEGG" id="bva:BVAF_349"/>
<dbReference type="InterPro" id="IPR004424">
    <property type="entry name" value="IspE"/>
</dbReference>
<dbReference type="InterPro" id="IPR020568">
    <property type="entry name" value="Ribosomal_Su5_D2-typ_SF"/>
</dbReference>
<name>E8Q6Z6_BLOVB</name>
<dbReference type="UniPathway" id="UPA00056">
    <property type="reaction ID" value="UER00094"/>
</dbReference>
<dbReference type="PANTHER" id="PTHR43527:SF2">
    <property type="entry name" value="4-DIPHOSPHOCYTIDYL-2-C-METHYL-D-ERYTHRITOL KINASE, CHLOROPLASTIC"/>
    <property type="match status" value="1"/>
</dbReference>